<keyword evidence="1" id="KW-0472">Membrane</keyword>
<feature type="transmembrane region" description="Helical" evidence="1">
    <location>
        <begin position="109"/>
        <end position="137"/>
    </location>
</feature>
<feature type="transmembrane region" description="Helical" evidence="1">
    <location>
        <begin position="158"/>
        <end position="176"/>
    </location>
</feature>
<feature type="transmembrane region" description="Helical" evidence="1">
    <location>
        <begin position="69"/>
        <end position="89"/>
    </location>
</feature>
<dbReference type="EMBL" id="CAFBIZ010000058">
    <property type="protein sequence ID" value="CAB4848433.1"/>
    <property type="molecule type" value="Genomic_DNA"/>
</dbReference>
<evidence type="ECO:0000256" key="1">
    <source>
        <dbReference type="SAM" id="Phobius"/>
    </source>
</evidence>
<sequence>MTLLAADPGSSLATALGVIGSVLTLSVAAPQAVKVWRDRASVGVSGATWWLFCMLAFLWIGYSIREGNALVLWCNVFALVANCALVLGIHRFDPLSMPGIALWVGIPGIGSVVAAVGFFAPVALVSGLLVAIALIRVPQIRRSFRTWREVTPSEVSRVTWWVGLGSGVCWEFYGILLGDVTIMLASLAGSSMSATVVALEHAAAGRRRRVARVGTLPAKQTHGRN</sequence>
<evidence type="ECO:0000313" key="3">
    <source>
        <dbReference type="EMBL" id="CAB4935995.1"/>
    </source>
</evidence>
<reference evidence="3" key="1">
    <citation type="submission" date="2020-05" db="EMBL/GenBank/DDBJ databases">
        <authorList>
            <person name="Chiriac C."/>
            <person name="Salcher M."/>
            <person name="Ghai R."/>
            <person name="Kavagutti S V."/>
        </authorList>
    </citation>
    <scope>NUCLEOTIDE SEQUENCE</scope>
</reference>
<proteinExistence type="predicted"/>
<keyword evidence="1" id="KW-0812">Transmembrane</keyword>
<gene>
    <name evidence="2" type="ORF">UFOPK3268_00605</name>
    <name evidence="3" type="ORF">UFOPK3752_00736</name>
    <name evidence="4" type="ORF">UFOPK4150_01187</name>
</gene>
<dbReference type="EMBL" id="CAFBND010000021">
    <property type="protein sequence ID" value="CAB4935995.1"/>
    <property type="molecule type" value="Genomic_DNA"/>
</dbReference>
<dbReference type="EMBL" id="CAFBPU010000022">
    <property type="protein sequence ID" value="CAB5032796.1"/>
    <property type="molecule type" value="Genomic_DNA"/>
</dbReference>
<dbReference type="AlphaFoldDB" id="A0A6J7IYK4"/>
<protein>
    <submittedName>
        <fullName evidence="3">Unannotated protein</fullName>
    </submittedName>
</protein>
<dbReference type="Gene3D" id="1.20.1280.290">
    <property type="match status" value="2"/>
</dbReference>
<accession>A0A6J7IYK4</accession>
<keyword evidence="1" id="KW-1133">Transmembrane helix</keyword>
<organism evidence="3">
    <name type="scientific">freshwater metagenome</name>
    <dbReference type="NCBI Taxonomy" id="449393"/>
    <lineage>
        <taxon>unclassified sequences</taxon>
        <taxon>metagenomes</taxon>
        <taxon>ecological metagenomes</taxon>
    </lineage>
</organism>
<evidence type="ECO:0000313" key="4">
    <source>
        <dbReference type="EMBL" id="CAB5032796.1"/>
    </source>
</evidence>
<feature type="transmembrane region" description="Helical" evidence="1">
    <location>
        <begin position="182"/>
        <end position="199"/>
    </location>
</feature>
<evidence type="ECO:0000313" key="2">
    <source>
        <dbReference type="EMBL" id="CAB4848433.1"/>
    </source>
</evidence>
<feature type="transmembrane region" description="Helical" evidence="1">
    <location>
        <begin position="44"/>
        <end position="62"/>
    </location>
</feature>
<name>A0A6J7IYK4_9ZZZZ</name>